<evidence type="ECO:0000313" key="1">
    <source>
        <dbReference type="EMBL" id="OWM65898.1"/>
    </source>
</evidence>
<protein>
    <submittedName>
        <fullName evidence="1">Uncharacterized protein</fullName>
    </submittedName>
</protein>
<gene>
    <name evidence="1" type="ORF">CDL15_Pgr015323</name>
</gene>
<organism evidence="1 2">
    <name type="scientific">Punica granatum</name>
    <name type="common">Pomegranate</name>
    <dbReference type="NCBI Taxonomy" id="22663"/>
    <lineage>
        <taxon>Eukaryota</taxon>
        <taxon>Viridiplantae</taxon>
        <taxon>Streptophyta</taxon>
        <taxon>Embryophyta</taxon>
        <taxon>Tracheophyta</taxon>
        <taxon>Spermatophyta</taxon>
        <taxon>Magnoliopsida</taxon>
        <taxon>eudicotyledons</taxon>
        <taxon>Gunneridae</taxon>
        <taxon>Pentapetalae</taxon>
        <taxon>rosids</taxon>
        <taxon>malvids</taxon>
        <taxon>Myrtales</taxon>
        <taxon>Lythraceae</taxon>
        <taxon>Punica</taxon>
    </lineage>
</organism>
<proteinExistence type="predicted"/>
<dbReference type="EMBL" id="MTKT01005556">
    <property type="protein sequence ID" value="OWM65898.1"/>
    <property type="molecule type" value="Genomic_DNA"/>
</dbReference>
<dbReference type="AlphaFoldDB" id="A0A218W0A5"/>
<accession>A0A218W0A5</accession>
<dbReference type="Proteomes" id="UP000197138">
    <property type="component" value="Unassembled WGS sequence"/>
</dbReference>
<evidence type="ECO:0000313" key="2">
    <source>
        <dbReference type="Proteomes" id="UP000197138"/>
    </source>
</evidence>
<comment type="caution">
    <text evidence="1">The sequence shown here is derived from an EMBL/GenBank/DDBJ whole genome shotgun (WGS) entry which is preliminary data.</text>
</comment>
<reference evidence="2" key="1">
    <citation type="journal article" date="2017" name="Plant J.">
        <title>The pomegranate (Punica granatum L.) genome and the genomics of punicalagin biosynthesis.</title>
        <authorList>
            <person name="Qin G."/>
            <person name="Xu C."/>
            <person name="Ming R."/>
            <person name="Tang H."/>
            <person name="Guyot R."/>
            <person name="Kramer E.M."/>
            <person name="Hu Y."/>
            <person name="Yi X."/>
            <person name="Qi Y."/>
            <person name="Xu X."/>
            <person name="Gao Z."/>
            <person name="Pan H."/>
            <person name="Jian J."/>
            <person name="Tian Y."/>
            <person name="Yue Z."/>
            <person name="Xu Y."/>
        </authorList>
    </citation>
    <scope>NUCLEOTIDE SEQUENCE [LARGE SCALE GENOMIC DNA]</scope>
    <source>
        <strain evidence="2">cv. Dabenzi</strain>
    </source>
</reference>
<name>A0A218W0A5_PUNGR</name>
<sequence>MISTGEVQLQCITNAPTDQCLRTASCGAQGTIFPLSSTFSTMSPGKFCSIMSPRKERRNVCLVSINTSSRAFSSSGLGLALDGRATECSHLGRRKVEVRPGPRGQC</sequence>